<dbReference type="InterPro" id="IPR032675">
    <property type="entry name" value="LRR_dom_sf"/>
</dbReference>
<name>A0AA38HZE9_9CUCU</name>
<reference evidence="4" key="1">
    <citation type="journal article" date="2023" name="G3 (Bethesda)">
        <title>Whole genome assemblies of Zophobas morio and Tenebrio molitor.</title>
        <authorList>
            <person name="Kaur S."/>
            <person name="Stinson S.A."/>
            <person name="diCenzo G.C."/>
        </authorList>
    </citation>
    <scope>NUCLEOTIDE SEQUENCE</scope>
    <source>
        <strain evidence="4">QUZm001</strain>
    </source>
</reference>
<dbReference type="EMBL" id="JALNTZ010000007">
    <property type="protein sequence ID" value="KAJ3646339.1"/>
    <property type="molecule type" value="Genomic_DNA"/>
</dbReference>
<evidence type="ECO:0000313" key="5">
    <source>
        <dbReference type="Proteomes" id="UP001168821"/>
    </source>
</evidence>
<keyword evidence="1" id="KW-0433">Leucine-rich repeat</keyword>
<feature type="chain" id="PRO_5041220497" evidence="3">
    <location>
        <begin position="23"/>
        <end position="388"/>
    </location>
</feature>
<dbReference type="InterPro" id="IPR001611">
    <property type="entry name" value="Leu-rich_rpt"/>
</dbReference>
<dbReference type="SUPFAM" id="SSF52058">
    <property type="entry name" value="L domain-like"/>
    <property type="match status" value="1"/>
</dbReference>
<dbReference type="SMART" id="SM00364">
    <property type="entry name" value="LRR_BAC"/>
    <property type="match status" value="2"/>
</dbReference>
<organism evidence="4 5">
    <name type="scientific">Zophobas morio</name>
    <dbReference type="NCBI Taxonomy" id="2755281"/>
    <lineage>
        <taxon>Eukaryota</taxon>
        <taxon>Metazoa</taxon>
        <taxon>Ecdysozoa</taxon>
        <taxon>Arthropoda</taxon>
        <taxon>Hexapoda</taxon>
        <taxon>Insecta</taxon>
        <taxon>Pterygota</taxon>
        <taxon>Neoptera</taxon>
        <taxon>Endopterygota</taxon>
        <taxon>Coleoptera</taxon>
        <taxon>Polyphaga</taxon>
        <taxon>Cucujiformia</taxon>
        <taxon>Tenebrionidae</taxon>
        <taxon>Zophobas</taxon>
    </lineage>
</organism>
<dbReference type="PANTHER" id="PTHR24366:SF171">
    <property type="entry name" value="LEUCINE RICH REPEAT NEURONAL 4"/>
    <property type="match status" value="1"/>
</dbReference>
<gene>
    <name evidence="4" type="ORF">Zmor_023931</name>
</gene>
<keyword evidence="3" id="KW-0732">Signal</keyword>
<keyword evidence="2" id="KW-0677">Repeat</keyword>
<keyword evidence="5" id="KW-1185">Reference proteome</keyword>
<evidence type="ECO:0000256" key="3">
    <source>
        <dbReference type="SAM" id="SignalP"/>
    </source>
</evidence>
<dbReference type="AlphaFoldDB" id="A0AA38HZE9"/>
<accession>A0AA38HZE9</accession>
<dbReference type="SMART" id="SM00365">
    <property type="entry name" value="LRR_SD22"/>
    <property type="match status" value="3"/>
</dbReference>
<dbReference type="InterPro" id="IPR003591">
    <property type="entry name" value="Leu-rich_rpt_typical-subtyp"/>
</dbReference>
<dbReference type="Proteomes" id="UP001168821">
    <property type="component" value="Unassembled WGS sequence"/>
</dbReference>
<evidence type="ECO:0000256" key="1">
    <source>
        <dbReference type="ARBA" id="ARBA00022614"/>
    </source>
</evidence>
<feature type="signal peptide" evidence="3">
    <location>
        <begin position="1"/>
        <end position="22"/>
    </location>
</feature>
<comment type="caution">
    <text evidence="4">The sequence shown here is derived from an EMBL/GenBank/DDBJ whole genome shotgun (WGS) entry which is preliminary data.</text>
</comment>
<dbReference type="PRINTS" id="PR00019">
    <property type="entry name" value="LEURICHRPT"/>
</dbReference>
<evidence type="ECO:0000313" key="4">
    <source>
        <dbReference type="EMBL" id="KAJ3646339.1"/>
    </source>
</evidence>
<protein>
    <submittedName>
        <fullName evidence="4">Uncharacterized protein</fullName>
    </submittedName>
</protein>
<dbReference type="PROSITE" id="PS51450">
    <property type="entry name" value="LRR"/>
    <property type="match status" value="2"/>
</dbReference>
<proteinExistence type="predicted"/>
<dbReference type="SMART" id="SM00369">
    <property type="entry name" value="LRR_TYP"/>
    <property type="match status" value="5"/>
</dbReference>
<dbReference type="PANTHER" id="PTHR24366">
    <property type="entry name" value="IG(IMMUNOGLOBULIN) AND LRR(LEUCINE RICH REPEAT) DOMAINS"/>
    <property type="match status" value="1"/>
</dbReference>
<dbReference type="Pfam" id="PF13855">
    <property type="entry name" value="LRR_8"/>
    <property type="match status" value="2"/>
</dbReference>
<dbReference type="Gene3D" id="3.80.10.10">
    <property type="entry name" value="Ribonuclease Inhibitor"/>
    <property type="match status" value="2"/>
</dbReference>
<evidence type="ECO:0000256" key="2">
    <source>
        <dbReference type="ARBA" id="ARBA00022737"/>
    </source>
</evidence>
<sequence>MSIYHISTLLLVVVLVVQDILCFCEESHVIICDDLADVKQNETTPWHHVQIGSLSDLTESPKHSLNSSVLFDLHRTKSLTIINQIRLIQKIYRIAHISYLKYLNLYRNNILEITDAAFSEISSLREVYLKNNNIQHLGRGIFENLTLDIIDLSWNHIHSVTTGFYNTKIKWLLLNHNEINFIGYEPFPSSLQQLELSNNQLESLDKHAFQNLQKLKELYLNHNRLTTVPDIATLKQIQYLHFAHNKIEEVHFRFDKFRKLSFVDLSFNIIKNVTSDVFASNDTPAIVVLSFNRLTNMVFEHPEKRTDLGLLGNPWNCNCWSKIENILGNYNHDNTCEFNSIFNKGTVPFCIESGECGGSRVISESEIDNFLDAISICEDKIKICNFRL</sequence>